<dbReference type="GO" id="GO:0016757">
    <property type="term" value="F:glycosyltransferase activity"/>
    <property type="evidence" value="ECO:0007669"/>
    <property type="project" value="InterPro"/>
</dbReference>
<evidence type="ECO:0000259" key="1">
    <source>
        <dbReference type="Pfam" id="PF00534"/>
    </source>
</evidence>
<gene>
    <name evidence="3" type="ORF">B0I21_104208</name>
</gene>
<protein>
    <submittedName>
        <fullName evidence="3">Glycosyltransferase involved in cell wall biosynthesis</fullName>
    </submittedName>
</protein>
<organism evidence="3 4">
    <name type="scientific">Sphingobacterium paludis</name>
    <dbReference type="NCBI Taxonomy" id="1476465"/>
    <lineage>
        <taxon>Bacteria</taxon>
        <taxon>Pseudomonadati</taxon>
        <taxon>Bacteroidota</taxon>
        <taxon>Sphingobacteriia</taxon>
        <taxon>Sphingobacteriales</taxon>
        <taxon>Sphingobacteriaceae</taxon>
        <taxon>Sphingobacterium</taxon>
    </lineage>
</organism>
<reference evidence="3 4" key="1">
    <citation type="submission" date="2019-03" db="EMBL/GenBank/DDBJ databases">
        <title>Genomic Encyclopedia of Type Strains, Phase III (KMG-III): the genomes of soil and plant-associated and newly described type strains.</title>
        <authorList>
            <person name="Whitman W."/>
        </authorList>
    </citation>
    <scope>NUCLEOTIDE SEQUENCE [LARGE SCALE GENOMIC DNA]</scope>
    <source>
        <strain evidence="3 4">CGMCC 1.12801</strain>
    </source>
</reference>
<dbReference type="InterPro" id="IPR001296">
    <property type="entry name" value="Glyco_trans_1"/>
</dbReference>
<evidence type="ECO:0000313" key="4">
    <source>
        <dbReference type="Proteomes" id="UP000294752"/>
    </source>
</evidence>
<dbReference type="SUPFAM" id="SSF53756">
    <property type="entry name" value="UDP-Glycosyltransferase/glycogen phosphorylase"/>
    <property type="match status" value="1"/>
</dbReference>
<sequence length="379" mass="43170">MASKVKILFGLEAGDAGALKHLVSLACGLNSERFSITVILSPARSSRVFKEIDKMTSAGINVLLFSMASKVAMVKDIRLIRKLTSHLQENRYDIVHAHSSKAGLTFRIAARLAKIDNIIYTPHCFYFQGKTGFRLWVFSLAERVLGRFTTKLIVSSNEELWARKQHIVSSEKLTVIQNAIQPDEYRPAITREEIKEKFEIPAHCLVVGGVGRLSKQKDWKTFICAAREVLLQHKDLVFVIAGDGELFKQLESLITDLALKQRVMLLGHVEEMRNVYPLFDIFVSSSLWEGLPYSLLEAMHFKLPVIASDIGYADILVDQYNALLYRPKDHMQLAEMIMTLIENPSYRERLAEHAYASRCDFEFSRFIEAHEKLYLSLSN</sequence>
<dbReference type="PANTHER" id="PTHR12526">
    <property type="entry name" value="GLYCOSYLTRANSFERASE"/>
    <property type="match status" value="1"/>
</dbReference>
<dbReference type="Gene3D" id="3.40.50.2000">
    <property type="entry name" value="Glycogen Phosphorylase B"/>
    <property type="match status" value="2"/>
</dbReference>
<dbReference type="Pfam" id="PF00534">
    <property type="entry name" value="Glycos_transf_1"/>
    <property type="match status" value="1"/>
</dbReference>
<accession>A0A4R7D0X5</accession>
<dbReference type="PANTHER" id="PTHR12526:SF630">
    <property type="entry name" value="GLYCOSYLTRANSFERASE"/>
    <property type="match status" value="1"/>
</dbReference>
<proteinExistence type="predicted"/>
<feature type="domain" description="Glycosyl transferase family 1" evidence="1">
    <location>
        <begin position="191"/>
        <end position="355"/>
    </location>
</feature>
<keyword evidence="3" id="KW-0808">Transferase</keyword>
<dbReference type="Proteomes" id="UP000294752">
    <property type="component" value="Unassembled WGS sequence"/>
</dbReference>
<comment type="caution">
    <text evidence="3">The sequence shown here is derived from an EMBL/GenBank/DDBJ whole genome shotgun (WGS) entry which is preliminary data.</text>
</comment>
<dbReference type="InterPro" id="IPR028098">
    <property type="entry name" value="Glyco_trans_4-like_N"/>
</dbReference>
<dbReference type="EMBL" id="SNZV01000004">
    <property type="protein sequence ID" value="TDS13882.1"/>
    <property type="molecule type" value="Genomic_DNA"/>
</dbReference>
<dbReference type="RefSeq" id="WP_133640183.1">
    <property type="nucleotide sequence ID" value="NZ_SNZV01000004.1"/>
</dbReference>
<evidence type="ECO:0000259" key="2">
    <source>
        <dbReference type="Pfam" id="PF13439"/>
    </source>
</evidence>
<evidence type="ECO:0000313" key="3">
    <source>
        <dbReference type="EMBL" id="TDS13882.1"/>
    </source>
</evidence>
<dbReference type="Pfam" id="PF13439">
    <property type="entry name" value="Glyco_transf_4"/>
    <property type="match status" value="1"/>
</dbReference>
<name>A0A4R7D0X5_9SPHI</name>
<keyword evidence="4" id="KW-1185">Reference proteome</keyword>
<feature type="domain" description="Glycosyltransferase subfamily 4-like N-terminal" evidence="2">
    <location>
        <begin position="17"/>
        <end position="183"/>
    </location>
</feature>
<dbReference type="OrthoDB" id="9811239at2"/>
<dbReference type="AlphaFoldDB" id="A0A4R7D0X5"/>